<accession>A0A7X3LTX5</accession>
<name>A0A7X3LTX5_9HYPH</name>
<feature type="transmembrane region" description="Helical" evidence="1">
    <location>
        <begin position="20"/>
        <end position="43"/>
    </location>
</feature>
<dbReference type="RefSeq" id="WP_160775255.1">
    <property type="nucleotide sequence ID" value="NZ_WUMV01000003.1"/>
</dbReference>
<reference evidence="2 3" key="1">
    <citation type="submission" date="2019-12" db="EMBL/GenBank/DDBJ databases">
        <authorList>
            <person name="Li M."/>
        </authorList>
    </citation>
    <scope>NUCLEOTIDE SEQUENCE [LARGE SCALE GENOMIC DNA]</scope>
    <source>
        <strain evidence="2 3">GBMRC 2046</strain>
    </source>
</reference>
<keyword evidence="1" id="KW-0472">Membrane</keyword>
<keyword evidence="3" id="KW-1185">Reference proteome</keyword>
<keyword evidence="1" id="KW-1133">Transmembrane helix</keyword>
<organism evidence="2 3">
    <name type="scientific">Stappia sediminis</name>
    <dbReference type="NCBI Taxonomy" id="2692190"/>
    <lineage>
        <taxon>Bacteria</taxon>
        <taxon>Pseudomonadati</taxon>
        <taxon>Pseudomonadota</taxon>
        <taxon>Alphaproteobacteria</taxon>
        <taxon>Hyphomicrobiales</taxon>
        <taxon>Stappiaceae</taxon>
        <taxon>Stappia</taxon>
    </lineage>
</organism>
<protein>
    <submittedName>
        <fullName evidence="2">Uncharacterized protein</fullName>
    </submittedName>
</protein>
<evidence type="ECO:0000313" key="3">
    <source>
        <dbReference type="Proteomes" id="UP000433101"/>
    </source>
</evidence>
<proteinExistence type="predicted"/>
<dbReference type="AlphaFoldDB" id="A0A7X3LTX5"/>
<dbReference type="EMBL" id="WUMV01000003">
    <property type="protein sequence ID" value="MXN65028.1"/>
    <property type="molecule type" value="Genomic_DNA"/>
</dbReference>
<gene>
    <name evidence="2" type="ORF">GR183_08930</name>
</gene>
<evidence type="ECO:0000256" key="1">
    <source>
        <dbReference type="SAM" id="Phobius"/>
    </source>
</evidence>
<keyword evidence="1" id="KW-0812">Transmembrane</keyword>
<evidence type="ECO:0000313" key="2">
    <source>
        <dbReference type="EMBL" id="MXN65028.1"/>
    </source>
</evidence>
<dbReference type="Proteomes" id="UP000433101">
    <property type="component" value="Unassembled WGS sequence"/>
</dbReference>
<comment type="caution">
    <text evidence="2">The sequence shown here is derived from an EMBL/GenBank/DDBJ whole genome shotgun (WGS) entry which is preliminary data.</text>
</comment>
<sequence length="115" mass="12389">MILAVFSRTIHPAHNSLGVLLAAGWGYILVLVAVNPAINMALAPDGGFASQFRSALFPTGMRVIVTWIFASPHATSYASVRERFAEEVGFSADDVKRAQALRTIEMANRLGRDSG</sequence>